<accession>C0INL4</accession>
<protein>
    <submittedName>
        <fullName evidence="1">Uncharacterized protein</fullName>
    </submittedName>
</protein>
<gene>
    <name evidence="1" type="ORF">AKSOIL_0285</name>
</gene>
<evidence type="ECO:0000313" key="1">
    <source>
        <dbReference type="EMBL" id="ACN58900.1"/>
    </source>
</evidence>
<dbReference type="AlphaFoldDB" id="C0INL4"/>
<dbReference type="EMBL" id="EU408355">
    <property type="protein sequence ID" value="ACN58900.1"/>
    <property type="molecule type" value="Genomic_DNA"/>
</dbReference>
<proteinExistence type="predicted"/>
<reference evidence="1" key="1">
    <citation type="journal article" date="2009" name="ISME J.">
        <title>Functional metagenomics reveals diverse beta-lactamases in a remote Alaskan soil.</title>
        <authorList>
            <person name="Allen H.K."/>
            <person name="Moe L.A."/>
            <person name="Rodbumrer J."/>
            <person name="Gaarder A."/>
            <person name="Handelsman J."/>
        </authorList>
    </citation>
    <scope>NUCLEOTIDE SEQUENCE</scope>
</reference>
<organism evidence="1">
    <name type="scientific">uncultured bacterium BLR18</name>
    <dbReference type="NCBI Taxonomy" id="506518"/>
    <lineage>
        <taxon>Bacteria</taxon>
        <taxon>environmental samples</taxon>
    </lineage>
</organism>
<sequence length="349" mass="39743">MTFNGAAKRARWHCRGNTTRFTAADSSSGKRGDMVRRLQRRFVQQTAFQGCLQRRQRAAGTVLEAHLHDIALFHLDWAVQRQIHVVVQPVDGGVALADHGQDVFRHEAHGVDAAAAGRHELAFPAVQRIVRLGEVDHGVHGRLGHFHGARIDRLGFMELHDRGIKPLEIILLRNRLRRHDGGFRQEHRQRSAEARQVAAFERFDDFHLLFPQHADVDHFADHDVDRFRRQVFKGIGMDDLDLVAVRIHGEEFARFLDHVGIEFDTIDLVRLGRGKAGHDPRAATEFQHLHARLDRVINRGLEAVHAVLVHQHIVMVVDRNELSQVAALDFTFVQHGFPFQRNTAIVHAP</sequence>
<name>C0INL4_9BACT</name>